<dbReference type="InterPro" id="IPR029044">
    <property type="entry name" value="Nucleotide-diphossugar_trans"/>
</dbReference>
<dbReference type="Pfam" id="PF00535">
    <property type="entry name" value="Glycos_transf_2"/>
    <property type="match status" value="1"/>
</dbReference>
<dbReference type="PANTHER" id="PTHR43630:SF2">
    <property type="entry name" value="GLYCOSYLTRANSFERASE"/>
    <property type="match status" value="1"/>
</dbReference>
<dbReference type="RefSeq" id="WP_088428996.1">
    <property type="nucleotide sequence ID" value="NZ_CP021983.2"/>
</dbReference>
<keyword evidence="3" id="KW-0808">Transferase</keyword>
<dbReference type="InterPro" id="IPR001173">
    <property type="entry name" value="Glyco_trans_2-like"/>
</dbReference>
<evidence type="ECO:0000256" key="1">
    <source>
        <dbReference type="SAM" id="MobiDB-lite"/>
    </source>
</evidence>
<dbReference type="CDD" id="cd02511">
    <property type="entry name" value="Beta4Glucosyltransferase"/>
    <property type="match status" value="1"/>
</dbReference>
<evidence type="ECO:0000259" key="2">
    <source>
        <dbReference type="Pfam" id="PF00535"/>
    </source>
</evidence>
<dbReference type="EC" id="2.4.-.-" evidence="3"/>
<proteinExistence type="predicted"/>
<protein>
    <submittedName>
        <fullName evidence="3">Lipopolysaccharide core biosynthesis glycosyltransferase LpsC</fullName>
        <ecNumber evidence="3">2.4.-.-</ecNumber>
    </submittedName>
</protein>
<gene>
    <name evidence="3" type="primary">lpsC</name>
    <name evidence="3" type="ORF">XM38_005210</name>
</gene>
<dbReference type="PANTHER" id="PTHR43630">
    <property type="entry name" value="POLY-BETA-1,6-N-ACETYL-D-GLUCOSAMINE SYNTHASE"/>
    <property type="match status" value="1"/>
</dbReference>
<feature type="compositionally biased region" description="Polar residues" evidence="1">
    <location>
        <begin position="300"/>
        <end position="311"/>
    </location>
</feature>
<evidence type="ECO:0000313" key="4">
    <source>
        <dbReference type="Proteomes" id="UP000191901"/>
    </source>
</evidence>
<dbReference type="GO" id="GO:0016757">
    <property type="term" value="F:glycosyltransferase activity"/>
    <property type="evidence" value="ECO:0007669"/>
    <property type="project" value="UniProtKB-KW"/>
</dbReference>
<dbReference type="KEGG" id="hhg:XM38_005210"/>
<reference evidence="3 4" key="1">
    <citation type="journal article" date="2016" name="Biochim. Biophys. Acta">
        <title>Characterization of red-shifted phycobilisomes isolated from the chlorophyll f-containing cyanobacterium Halomicronema hongdechloris.</title>
        <authorList>
            <person name="Li Y."/>
            <person name="Lin Y."/>
            <person name="Garvey C.J."/>
            <person name="Birch D."/>
            <person name="Corkery R.W."/>
            <person name="Loughlin P.C."/>
            <person name="Scheer H."/>
            <person name="Willows R.D."/>
            <person name="Chen M."/>
        </authorList>
    </citation>
    <scope>NUCLEOTIDE SEQUENCE [LARGE SCALE GENOMIC DNA]</scope>
    <source>
        <strain evidence="3 4">C2206</strain>
    </source>
</reference>
<feature type="domain" description="Glycosyltransferase 2-like" evidence="2">
    <location>
        <begin position="3"/>
        <end position="134"/>
    </location>
</feature>
<dbReference type="Gene3D" id="3.90.550.10">
    <property type="entry name" value="Spore Coat Polysaccharide Biosynthesis Protein SpsA, Chain A"/>
    <property type="match status" value="1"/>
</dbReference>
<dbReference type="EMBL" id="CP021983">
    <property type="protein sequence ID" value="ASC69594.1"/>
    <property type="molecule type" value="Genomic_DNA"/>
</dbReference>
<dbReference type="AlphaFoldDB" id="A0A1Z3HH25"/>
<keyword evidence="3" id="KW-0328">Glycosyltransferase</keyword>
<evidence type="ECO:0000313" key="3">
    <source>
        <dbReference type="EMBL" id="ASC69594.1"/>
    </source>
</evidence>
<accession>A0A1Z3HH25</accession>
<keyword evidence="4" id="KW-1185">Reference proteome</keyword>
<dbReference type="Proteomes" id="UP000191901">
    <property type="component" value="Chromosome"/>
</dbReference>
<sequence>MFSIFILTYNEEIDIAACIESALLSDDVIVVDSCSCDRTLAIAGQYPVRIVQHPFESHGQQRTWMLEQIACKYPWAYILEADERMTPALFQECLTAIQHPERVGYYVAERVMFMGTWIRRSTQFPRYQLRLLKRGHVWFDDYGHTEREVCRGATGFLQETYPHYTCSKGLSRWIEKHNRYSTDEARETLKQLGQGQIHWQQLVWGRSEVERRRALKDLSLRLPGRPLLRWLYMMFILGGWRDGRAGLAWCTLQAFYEYLIVLKVWELRHPDQMIGMPQSTATTSGPEAASAAAKPVHDATQLSSPSLSGRS</sequence>
<dbReference type="OrthoDB" id="9815923at2"/>
<name>A0A1Z3HH25_9CYAN</name>
<dbReference type="SUPFAM" id="SSF53448">
    <property type="entry name" value="Nucleotide-diphospho-sugar transferases"/>
    <property type="match status" value="1"/>
</dbReference>
<organism evidence="3 4">
    <name type="scientific">Halomicronema hongdechloris C2206</name>
    <dbReference type="NCBI Taxonomy" id="1641165"/>
    <lineage>
        <taxon>Bacteria</taxon>
        <taxon>Bacillati</taxon>
        <taxon>Cyanobacteriota</taxon>
        <taxon>Cyanophyceae</taxon>
        <taxon>Nodosilineales</taxon>
        <taxon>Nodosilineaceae</taxon>
        <taxon>Halomicronema</taxon>
    </lineage>
</organism>
<feature type="region of interest" description="Disordered" evidence="1">
    <location>
        <begin position="276"/>
        <end position="311"/>
    </location>
</feature>